<proteinExistence type="predicted"/>
<sequence>MDGWLHVCLSVCLCMCVCLFAFGLPDTYVLACTHMDGCGWADQRDVFGADSTAIDEQQSVGRFHPALLLTSLGGAHYWLSGWLLCYAMLCLLTEDSLGGGIHTFVTSCPVYLLDSIPYMDQLTWPDKLFLAGRPLYGLCYASRERKREREREREKEREHSVAD</sequence>
<feature type="chain" id="PRO_5030858407" evidence="1">
    <location>
        <begin position="24"/>
        <end position="163"/>
    </location>
</feature>
<accession>A0A7S1JWZ8</accession>
<organism evidence="2">
    <name type="scientific">Vitrella brassicaformis</name>
    <dbReference type="NCBI Taxonomy" id="1169539"/>
    <lineage>
        <taxon>Eukaryota</taxon>
        <taxon>Sar</taxon>
        <taxon>Alveolata</taxon>
        <taxon>Colpodellida</taxon>
        <taxon>Vitrellaceae</taxon>
        <taxon>Vitrella</taxon>
    </lineage>
</organism>
<feature type="signal peptide" evidence="1">
    <location>
        <begin position="1"/>
        <end position="23"/>
    </location>
</feature>
<reference evidence="2" key="1">
    <citation type="submission" date="2021-01" db="EMBL/GenBank/DDBJ databases">
        <authorList>
            <person name="Corre E."/>
            <person name="Pelletier E."/>
            <person name="Niang G."/>
            <person name="Scheremetjew M."/>
            <person name="Finn R."/>
            <person name="Kale V."/>
            <person name="Holt S."/>
            <person name="Cochrane G."/>
            <person name="Meng A."/>
            <person name="Brown T."/>
            <person name="Cohen L."/>
        </authorList>
    </citation>
    <scope>NUCLEOTIDE SEQUENCE</scope>
    <source>
        <strain evidence="2">CCMP3346</strain>
    </source>
</reference>
<gene>
    <name evidence="2" type="ORF">VBRA1451_LOCUS10351</name>
</gene>
<dbReference type="AlphaFoldDB" id="A0A7S1JWZ8"/>
<dbReference type="EMBL" id="HBGB01017896">
    <property type="protein sequence ID" value="CAD9055286.1"/>
    <property type="molecule type" value="Transcribed_RNA"/>
</dbReference>
<protein>
    <submittedName>
        <fullName evidence="2">Uncharacterized protein</fullName>
    </submittedName>
</protein>
<keyword evidence="1" id="KW-0732">Signal</keyword>
<name>A0A7S1JWZ8_9ALVE</name>
<evidence type="ECO:0000256" key="1">
    <source>
        <dbReference type="SAM" id="SignalP"/>
    </source>
</evidence>
<evidence type="ECO:0000313" key="2">
    <source>
        <dbReference type="EMBL" id="CAD9055286.1"/>
    </source>
</evidence>